<dbReference type="PANTHER" id="PTHR35566:SF1">
    <property type="entry name" value="TYPE VI SECRETION SYSTEM BASEPLATE COMPONENT TSSK1"/>
    <property type="match status" value="1"/>
</dbReference>
<gene>
    <name evidence="1" type="primary">tssK</name>
    <name evidence="1" type="ORF">KCG35_19900</name>
</gene>
<accession>A0ABS5ZH72</accession>
<keyword evidence="2" id="KW-1185">Reference proteome</keyword>
<organism evidence="1 2">
    <name type="scientific">Zooshikella harenae</name>
    <dbReference type="NCBI Taxonomy" id="2827238"/>
    <lineage>
        <taxon>Bacteria</taxon>
        <taxon>Pseudomonadati</taxon>
        <taxon>Pseudomonadota</taxon>
        <taxon>Gammaproteobacteria</taxon>
        <taxon>Oceanospirillales</taxon>
        <taxon>Zooshikellaceae</taxon>
        <taxon>Zooshikella</taxon>
    </lineage>
</organism>
<comment type="caution">
    <text evidence="1">The sequence shown here is derived from an EMBL/GenBank/DDBJ whole genome shotgun (WGS) entry which is preliminary data.</text>
</comment>
<dbReference type="InterPro" id="IPR010263">
    <property type="entry name" value="T6SS_TssK"/>
</dbReference>
<proteinExistence type="predicted"/>
<dbReference type="RefSeq" id="WP_215821622.1">
    <property type="nucleotide sequence ID" value="NZ_JAGSOY010000073.1"/>
</dbReference>
<name>A0ABS5ZH72_9GAMM</name>
<protein>
    <submittedName>
        <fullName evidence="1">Type VI secretion system baseplate subunit TssK</fullName>
    </submittedName>
</protein>
<dbReference type="Proteomes" id="UP000690515">
    <property type="component" value="Unassembled WGS sequence"/>
</dbReference>
<sequence length="444" mass="50002">MAMQDKVVWAEGMFLRPQHFQQHDRYYDFQLKERVRLGVAYSWGVKNLSIDQQHLALGKIVVNSCDGILPDGTLFSVRNTVNGQLTLDIKEETKEKIVYLACPLSAVDDIEADKKYDENIIARYINKEETVHDSNAGDATISEINVGLLRLSLRAEEDAKGNYVALPICKIIESRADKSIVLDEDYIPPCLDVKAVPKLVGYLSEVVGLLNHRGEALAGRMQGSTRQGLSDVADFLMLQTINRNEPLFKHLSRLELLHPQFLYGYMAQLAGELATFTNRQKRPNELPGYQHDDLEASFIALMGELRQSLSTVLEQNVVKLELQERKYGVRVATVNDRNLYQNAVFVLAVKANVANELLRSRFPSQVKIGTVENIQQLVNLQLPGISLTALNVAPRQIPYHAGFSYFQLDSNSEIWPQLSKSGGFAIHVAGEFPDIEMEFWAIKQ</sequence>
<dbReference type="Pfam" id="PF05936">
    <property type="entry name" value="T6SS_VasE"/>
    <property type="match status" value="1"/>
</dbReference>
<dbReference type="EMBL" id="JAGSOY010000073">
    <property type="protein sequence ID" value="MBU2713335.1"/>
    <property type="molecule type" value="Genomic_DNA"/>
</dbReference>
<reference evidence="1 2" key="1">
    <citation type="submission" date="2021-04" db="EMBL/GenBank/DDBJ databases">
        <authorList>
            <person name="Pira H."/>
            <person name="Risdian C."/>
            <person name="Wink J."/>
        </authorList>
    </citation>
    <scope>NUCLEOTIDE SEQUENCE [LARGE SCALE GENOMIC DNA]</scope>
    <source>
        <strain evidence="1 2">WH53</strain>
    </source>
</reference>
<dbReference type="NCBIfam" id="TIGR03353">
    <property type="entry name" value="VI_chp_4"/>
    <property type="match status" value="1"/>
</dbReference>
<evidence type="ECO:0000313" key="2">
    <source>
        <dbReference type="Proteomes" id="UP000690515"/>
    </source>
</evidence>
<dbReference type="PANTHER" id="PTHR35566">
    <property type="entry name" value="BLR3599 PROTEIN"/>
    <property type="match status" value="1"/>
</dbReference>
<evidence type="ECO:0000313" key="1">
    <source>
        <dbReference type="EMBL" id="MBU2713335.1"/>
    </source>
</evidence>